<comment type="similarity">
    <text evidence="12">Belongs to the cytochrome b561 family.</text>
</comment>
<feature type="transmembrane region" description="Helical" evidence="13">
    <location>
        <begin position="62"/>
        <end position="80"/>
    </location>
</feature>
<dbReference type="EMBL" id="SNYW01000010">
    <property type="protein sequence ID" value="TDQ80855.1"/>
    <property type="molecule type" value="Genomic_DNA"/>
</dbReference>
<keyword evidence="10" id="KW-0408">Iron</keyword>
<evidence type="ECO:0000313" key="16">
    <source>
        <dbReference type="Proteomes" id="UP000295783"/>
    </source>
</evidence>
<feature type="transmembrane region" description="Helical" evidence="13">
    <location>
        <begin position="136"/>
        <end position="156"/>
    </location>
</feature>
<dbReference type="GO" id="GO:0020037">
    <property type="term" value="F:heme binding"/>
    <property type="evidence" value="ECO:0007669"/>
    <property type="project" value="TreeGrafter"/>
</dbReference>
<dbReference type="OrthoDB" id="1247465at2"/>
<evidence type="ECO:0000256" key="6">
    <source>
        <dbReference type="ARBA" id="ARBA00022692"/>
    </source>
</evidence>
<keyword evidence="16" id="KW-1185">Reference proteome</keyword>
<keyword evidence="8" id="KW-0249">Electron transport</keyword>
<dbReference type="Proteomes" id="UP000295783">
    <property type="component" value="Unassembled WGS sequence"/>
</dbReference>
<dbReference type="AlphaFoldDB" id="A0A4R6WP90"/>
<dbReference type="Pfam" id="PF01292">
    <property type="entry name" value="Ni_hydr_CYTB"/>
    <property type="match status" value="1"/>
</dbReference>
<comment type="subcellular location">
    <subcellularLocation>
        <location evidence="2">Cell membrane</location>
        <topology evidence="2">Multi-pass membrane protein</topology>
    </subcellularLocation>
</comment>
<accession>A0A4R6WP90</accession>
<feature type="transmembrane region" description="Helical" evidence="13">
    <location>
        <begin position="19"/>
        <end position="35"/>
    </location>
</feature>
<evidence type="ECO:0000256" key="1">
    <source>
        <dbReference type="ARBA" id="ARBA00001970"/>
    </source>
</evidence>
<protein>
    <submittedName>
        <fullName evidence="15">Cytochrome b561</fullName>
    </submittedName>
</protein>
<feature type="domain" description="Cytochrome b561 bacterial/Ni-hydrogenase" evidence="14">
    <location>
        <begin position="14"/>
        <end position="165"/>
    </location>
</feature>
<evidence type="ECO:0000256" key="4">
    <source>
        <dbReference type="ARBA" id="ARBA00022475"/>
    </source>
</evidence>
<gene>
    <name evidence="15" type="ORF">A8950_2723</name>
</gene>
<reference evidence="15 16" key="1">
    <citation type="submission" date="2019-03" db="EMBL/GenBank/DDBJ databases">
        <title>Genomic Encyclopedia of Type Strains, Phase III (KMG-III): the genomes of soil and plant-associated and newly described type strains.</title>
        <authorList>
            <person name="Whitman W."/>
        </authorList>
    </citation>
    <scope>NUCLEOTIDE SEQUENCE [LARGE SCALE GENOMIC DNA]</scope>
    <source>
        <strain evidence="15 16">CGMCC 1.7660</strain>
    </source>
</reference>
<keyword evidence="3" id="KW-0813">Transport</keyword>
<keyword evidence="9 13" id="KW-1133">Transmembrane helix</keyword>
<keyword evidence="11 13" id="KW-0472">Membrane</keyword>
<dbReference type="GO" id="GO:0009055">
    <property type="term" value="F:electron transfer activity"/>
    <property type="evidence" value="ECO:0007669"/>
    <property type="project" value="InterPro"/>
</dbReference>
<evidence type="ECO:0000259" key="14">
    <source>
        <dbReference type="Pfam" id="PF01292"/>
    </source>
</evidence>
<keyword evidence="4" id="KW-1003">Cell membrane</keyword>
<comment type="caution">
    <text evidence="15">The sequence shown here is derived from an EMBL/GenBank/DDBJ whole genome shotgun (WGS) entry which is preliminary data.</text>
</comment>
<evidence type="ECO:0000256" key="10">
    <source>
        <dbReference type="ARBA" id="ARBA00023004"/>
    </source>
</evidence>
<dbReference type="InterPro" id="IPR011577">
    <property type="entry name" value="Cyt_b561_bac/Ni-Hgenase"/>
</dbReference>
<name>A0A4R6WP90_9PROT</name>
<dbReference type="InterPro" id="IPR052168">
    <property type="entry name" value="Cytochrome_b561_oxidase"/>
</dbReference>
<dbReference type="Gene3D" id="1.20.950.20">
    <property type="entry name" value="Transmembrane di-heme cytochromes, Chain C"/>
    <property type="match status" value="1"/>
</dbReference>
<dbReference type="GO" id="GO:0005886">
    <property type="term" value="C:plasma membrane"/>
    <property type="evidence" value="ECO:0007669"/>
    <property type="project" value="UniProtKB-SubCell"/>
</dbReference>
<sequence length="169" mass="18358">MAQVQTNGHPRRGYSGSQILLHWLIAALVLFQLIFGESMGEAMEEAAEGKLVSAAEQFMAEAHYWVGIAILALVALRVLLMARRGAPAPLGHGWSVIAARIVHGIFYLLLVAVPATGLLAIYVSEDFGEIHEIGKPLFIAFIVIHALGALAHHFLFRDNTLKRMLVPGA</sequence>
<feature type="transmembrane region" description="Helical" evidence="13">
    <location>
        <begin position="101"/>
        <end position="124"/>
    </location>
</feature>
<dbReference type="InterPro" id="IPR016174">
    <property type="entry name" value="Di-haem_cyt_TM"/>
</dbReference>
<evidence type="ECO:0000256" key="2">
    <source>
        <dbReference type="ARBA" id="ARBA00004651"/>
    </source>
</evidence>
<dbReference type="SUPFAM" id="SSF81342">
    <property type="entry name" value="Transmembrane di-heme cytochromes"/>
    <property type="match status" value="1"/>
</dbReference>
<evidence type="ECO:0000256" key="13">
    <source>
        <dbReference type="SAM" id="Phobius"/>
    </source>
</evidence>
<dbReference type="PANTHER" id="PTHR30529">
    <property type="entry name" value="CYTOCHROME B561"/>
    <property type="match status" value="1"/>
</dbReference>
<evidence type="ECO:0000256" key="7">
    <source>
        <dbReference type="ARBA" id="ARBA00022723"/>
    </source>
</evidence>
<evidence type="ECO:0000313" key="15">
    <source>
        <dbReference type="EMBL" id="TDQ80855.1"/>
    </source>
</evidence>
<dbReference type="GO" id="GO:0046872">
    <property type="term" value="F:metal ion binding"/>
    <property type="evidence" value="ECO:0007669"/>
    <property type="project" value="UniProtKB-KW"/>
</dbReference>
<evidence type="ECO:0000256" key="8">
    <source>
        <dbReference type="ARBA" id="ARBA00022982"/>
    </source>
</evidence>
<evidence type="ECO:0000256" key="3">
    <source>
        <dbReference type="ARBA" id="ARBA00022448"/>
    </source>
</evidence>
<organism evidence="15 16">
    <name type="scientific">Dongia mobilis</name>
    <dbReference type="NCBI Taxonomy" id="578943"/>
    <lineage>
        <taxon>Bacteria</taxon>
        <taxon>Pseudomonadati</taxon>
        <taxon>Pseudomonadota</taxon>
        <taxon>Alphaproteobacteria</taxon>
        <taxon>Rhodospirillales</taxon>
        <taxon>Dongiaceae</taxon>
        <taxon>Dongia</taxon>
    </lineage>
</organism>
<comment type="cofactor">
    <cofactor evidence="1">
        <name>heme b</name>
        <dbReference type="ChEBI" id="CHEBI:60344"/>
    </cofactor>
</comment>
<evidence type="ECO:0000256" key="9">
    <source>
        <dbReference type="ARBA" id="ARBA00022989"/>
    </source>
</evidence>
<keyword evidence="5" id="KW-0349">Heme</keyword>
<evidence type="ECO:0000256" key="12">
    <source>
        <dbReference type="ARBA" id="ARBA00037975"/>
    </source>
</evidence>
<dbReference type="PANTHER" id="PTHR30529:SF3">
    <property type="entry name" value="CYTOCHROME B561 HOMOLOG 1"/>
    <property type="match status" value="1"/>
</dbReference>
<evidence type="ECO:0000256" key="11">
    <source>
        <dbReference type="ARBA" id="ARBA00023136"/>
    </source>
</evidence>
<dbReference type="GO" id="GO:0022904">
    <property type="term" value="P:respiratory electron transport chain"/>
    <property type="evidence" value="ECO:0007669"/>
    <property type="project" value="InterPro"/>
</dbReference>
<dbReference type="RefSeq" id="WP_133614197.1">
    <property type="nucleotide sequence ID" value="NZ_SNYW01000010.1"/>
</dbReference>
<evidence type="ECO:0000256" key="5">
    <source>
        <dbReference type="ARBA" id="ARBA00022617"/>
    </source>
</evidence>
<keyword evidence="6 13" id="KW-0812">Transmembrane</keyword>
<proteinExistence type="inferred from homology"/>
<keyword evidence="7" id="KW-0479">Metal-binding</keyword>